<dbReference type="GO" id="GO:0016747">
    <property type="term" value="F:acyltransferase activity, transferring groups other than amino-acyl groups"/>
    <property type="evidence" value="ECO:0007669"/>
    <property type="project" value="InterPro"/>
</dbReference>
<dbReference type="CDD" id="cd04301">
    <property type="entry name" value="NAT_SF"/>
    <property type="match status" value="1"/>
</dbReference>
<evidence type="ECO:0000259" key="1">
    <source>
        <dbReference type="PROSITE" id="PS51186"/>
    </source>
</evidence>
<dbReference type="AlphaFoldDB" id="A0A3D9V7N8"/>
<dbReference type="OrthoDB" id="4119890at2"/>
<dbReference type="RefSeq" id="WP_115851200.1">
    <property type="nucleotide sequence ID" value="NZ_QTUC01000001.1"/>
</dbReference>
<reference evidence="2 3" key="1">
    <citation type="submission" date="2018-08" db="EMBL/GenBank/DDBJ databases">
        <title>Sequencing the genomes of 1000 actinobacteria strains.</title>
        <authorList>
            <person name="Klenk H.-P."/>
        </authorList>
    </citation>
    <scope>NUCLEOTIDE SEQUENCE [LARGE SCALE GENOMIC DNA]</scope>
    <source>
        <strain evidence="2 3">DSM 22891</strain>
    </source>
</reference>
<feature type="domain" description="N-acetyltransferase" evidence="1">
    <location>
        <begin position="11"/>
        <end position="157"/>
    </location>
</feature>
<dbReference type="Proteomes" id="UP000256485">
    <property type="component" value="Unassembled WGS sequence"/>
</dbReference>
<evidence type="ECO:0000313" key="3">
    <source>
        <dbReference type="Proteomes" id="UP000256485"/>
    </source>
</evidence>
<dbReference type="Gene3D" id="3.40.630.30">
    <property type="match status" value="1"/>
</dbReference>
<sequence length="328" mass="36458">MKLERVDPFDDEAVAATRALTEAAQAVDTPWDPPKGPVTFAGLLRHGWDGEPDEVWLLYDGDTPIAKLTVNLPQRDNRHRGNVFVQVHPDHRRRGHGRALLEEGLARVKTAGRRLALTYSIDAPGPSAFLRNAGFTPGSVEIQRRQDLHAVDQERVAKLREEARAAARDYTLLRLVDAVPDDLVDEVAEITAAINDAPTDDLDIEDEVYDAKRIRAFEAAHAAARVRVYRLVARLGEDGPLAGQTIVAVPSDQPGWAWQYDTSVMRAHRGHRLGLLLKSEMMAWLAEAEPTVRWIDTWNAESNAHMIAVNEALGYSIVARGVTWQRAV</sequence>
<keyword evidence="3" id="KW-1185">Reference proteome</keyword>
<organism evidence="2 3">
    <name type="scientific">Thermasporomyces composti</name>
    <dbReference type="NCBI Taxonomy" id="696763"/>
    <lineage>
        <taxon>Bacteria</taxon>
        <taxon>Bacillati</taxon>
        <taxon>Actinomycetota</taxon>
        <taxon>Actinomycetes</taxon>
        <taxon>Propionibacteriales</taxon>
        <taxon>Nocardioidaceae</taxon>
        <taxon>Thermasporomyces</taxon>
    </lineage>
</organism>
<dbReference type="InterPro" id="IPR000182">
    <property type="entry name" value="GNAT_dom"/>
</dbReference>
<proteinExistence type="predicted"/>
<gene>
    <name evidence="2" type="ORF">DFJ64_3259</name>
</gene>
<evidence type="ECO:0000313" key="2">
    <source>
        <dbReference type="EMBL" id="REF37802.1"/>
    </source>
</evidence>
<name>A0A3D9V7N8_THECX</name>
<dbReference type="InterPro" id="IPR016181">
    <property type="entry name" value="Acyl_CoA_acyltransferase"/>
</dbReference>
<comment type="caution">
    <text evidence="2">The sequence shown here is derived from an EMBL/GenBank/DDBJ whole genome shotgun (WGS) entry which is preliminary data.</text>
</comment>
<dbReference type="PROSITE" id="PS51186">
    <property type="entry name" value="GNAT"/>
    <property type="match status" value="1"/>
</dbReference>
<dbReference type="EMBL" id="QTUC01000001">
    <property type="protein sequence ID" value="REF37802.1"/>
    <property type="molecule type" value="Genomic_DNA"/>
</dbReference>
<dbReference type="Pfam" id="PF13508">
    <property type="entry name" value="Acetyltransf_7"/>
    <property type="match status" value="1"/>
</dbReference>
<keyword evidence="2" id="KW-0808">Transferase</keyword>
<dbReference type="SUPFAM" id="SSF55729">
    <property type="entry name" value="Acyl-CoA N-acyltransferases (Nat)"/>
    <property type="match status" value="1"/>
</dbReference>
<protein>
    <submittedName>
        <fullName evidence="2">Acetyltransferase (GNAT) family protein</fullName>
    </submittedName>
</protein>
<accession>A0A3D9V7N8</accession>